<name>A0A0C2HQD2_9STAP</name>
<sequence length="668" mass="75069">MKSATSLLNRTLLNHFMGGIFWLTVLFLIGNVLIQPLALWIASSNFEMMGGRRALPENPLDMMIGFQLAGGMLYVLFMVMFLFNYKNREASVDFMHSLPIRRGGLLTHALAAGIINIIVPLAVTALILFFERYFLAFEITFIQIVEWFFYTLFVLFVVFGVAVFLGFLVNSIFVHMQLVIIVFFLPLVFWGLTVMVADMLYDGIVTAPTTGGGGLLSVVTENTFPIFAVQQAMEGLILWKTIIWSLLAVILIVFSYVIYNRSRNEDIHHTFTNTWVRDILVAFITISGMLLLGLAISFALPRLTLVFILSFIIGAVFSYIVQEMFFQGTAKIQFRRRSIVITAVSIVLFWILFVFGWQQYTSYVPEEGEVDSVSINAHWASMYGSGGGSADGMSEDYMFISDPEVIGQTLSLHQIAVGQSAPGTNEYDGEALEITYRMKDGDHVNRRYETITLDNTQYDTLLETLNSSSFSTSYDIVYNITDAGDIRNMEISGVNGYVALSSSEEISDFVEDYQRHAPRIDEQIPALVSNTNVPMVNVSVGFELDHYQGRASIYNPELLDVVGKNQDIADFLGVTDSRTMHTISLSNDEKEDFFSDYQTLSFDELSEAYPLEELEDGDRSEVMETLNEGELDAAADQVLLYSPAFMQQFGPEMERNAAADTHYMIGIE</sequence>
<proteinExistence type="predicted"/>
<dbReference type="RefSeq" id="WP_040105176.1">
    <property type="nucleotide sequence ID" value="NZ_JABEVU030000001.1"/>
</dbReference>
<gene>
    <name evidence="3" type="ORF">F7P68_0004695</name>
    <name evidence="2" type="ORF">SN16_03380</name>
</gene>
<keyword evidence="1" id="KW-0812">Transmembrane</keyword>
<accession>A0A0C2HQD2</accession>
<feature type="transmembrane region" description="Helical" evidence="1">
    <location>
        <begin position="178"/>
        <end position="201"/>
    </location>
</feature>
<feature type="transmembrane region" description="Helical" evidence="1">
    <location>
        <begin position="338"/>
        <end position="357"/>
    </location>
</feature>
<evidence type="ECO:0000313" key="3">
    <source>
        <dbReference type="EMBL" id="MDB0579821.1"/>
    </source>
</evidence>
<dbReference type="OrthoDB" id="1706490at2"/>
<feature type="transmembrane region" description="Helical" evidence="1">
    <location>
        <begin position="105"/>
        <end position="127"/>
    </location>
</feature>
<feature type="transmembrane region" description="Helical" evidence="1">
    <location>
        <begin position="20"/>
        <end position="42"/>
    </location>
</feature>
<feature type="transmembrane region" description="Helical" evidence="1">
    <location>
        <begin position="147"/>
        <end position="169"/>
    </location>
</feature>
<reference evidence="3" key="3">
    <citation type="submission" date="2020-04" db="EMBL/GenBank/DDBJ databases">
        <authorList>
            <person name="Tanveer F."/>
            <person name="Xie Y."/>
            <person name="Shinwari Z.K."/>
        </authorList>
    </citation>
    <scope>NUCLEOTIDE SEQUENCE</scope>
    <source>
        <strain evidence="3">MOSEL-ME25</strain>
    </source>
</reference>
<keyword evidence="1" id="KW-0472">Membrane</keyword>
<feature type="transmembrane region" description="Helical" evidence="1">
    <location>
        <begin position="279"/>
        <end position="300"/>
    </location>
</feature>
<dbReference type="AlphaFoldDB" id="A0A0C2HQD2"/>
<reference evidence="2 4" key="1">
    <citation type="submission" date="2015-01" db="EMBL/GenBank/DDBJ databases">
        <title>Genome sequences of high lactate-tolerant strain Salinicoccus roseus W12 with industrial interest.</title>
        <authorList>
            <person name="Wang H."/>
            <person name="Yu B."/>
        </authorList>
    </citation>
    <scope>NUCLEOTIDE SEQUENCE [LARGE SCALE GENOMIC DNA]</scope>
    <source>
        <strain evidence="2 4">W12</strain>
    </source>
</reference>
<dbReference type="EMBL" id="JABEVU030000001">
    <property type="protein sequence ID" value="MDB0579821.1"/>
    <property type="molecule type" value="Genomic_DNA"/>
</dbReference>
<feature type="transmembrane region" description="Helical" evidence="1">
    <location>
        <begin position="237"/>
        <end position="259"/>
    </location>
</feature>
<dbReference type="Proteomes" id="UP000031546">
    <property type="component" value="Unassembled WGS sequence"/>
</dbReference>
<reference evidence="5" key="2">
    <citation type="submission" date="2020-04" db="EMBL/GenBank/DDBJ databases">
        <title>Genome analysis and biological profiling of marine Cellulosimicrobium funkei MOSEL-ME6.</title>
        <authorList>
            <person name="Tanveer F."/>
            <person name="Xie Y."/>
            <person name="Shinwari Z.K."/>
        </authorList>
    </citation>
    <scope>NUCLEOTIDE SEQUENCE [LARGE SCALE GENOMIC DNA]</scope>
    <source>
        <strain evidence="5">MOSEL-ME25</strain>
    </source>
</reference>
<reference evidence="3 5" key="4">
    <citation type="submission" date="2022-12" db="EMBL/GenBank/DDBJ databases">
        <title>Genome analysis and biological profiling of marine Salinicoccus roseus MOSEL-ME25.</title>
        <authorList>
            <person name="Mirza F.T."/>
            <person name="Xie Y."/>
            <person name="Shinwari Z.K."/>
        </authorList>
    </citation>
    <scope>NUCLEOTIDE SEQUENCE [LARGE SCALE GENOMIC DNA]</scope>
    <source>
        <strain evidence="3 5">MOSEL-ME25</strain>
    </source>
</reference>
<protein>
    <recommendedName>
        <fullName evidence="6">ABC-2 type transport system permease protein</fullName>
    </recommendedName>
</protein>
<dbReference type="EMBL" id="JXII01000002">
    <property type="protein sequence ID" value="KIH71716.1"/>
    <property type="molecule type" value="Genomic_DNA"/>
</dbReference>
<organism evidence="2 4">
    <name type="scientific">Salinicoccus roseus</name>
    <dbReference type="NCBI Taxonomy" id="45670"/>
    <lineage>
        <taxon>Bacteria</taxon>
        <taxon>Bacillati</taxon>
        <taxon>Bacillota</taxon>
        <taxon>Bacilli</taxon>
        <taxon>Bacillales</taxon>
        <taxon>Staphylococcaceae</taxon>
        <taxon>Salinicoccus</taxon>
    </lineage>
</organism>
<keyword evidence="5" id="KW-1185">Reference proteome</keyword>
<feature type="transmembrane region" description="Helical" evidence="1">
    <location>
        <begin position="306"/>
        <end position="326"/>
    </location>
</feature>
<dbReference type="GeneID" id="77844581"/>
<evidence type="ECO:0008006" key="6">
    <source>
        <dbReference type="Google" id="ProtNLM"/>
    </source>
</evidence>
<evidence type="ECO:0000313" key="4">
    <source>
        <dbReference type="Proteomes" id="UP000031546"/>
    </source>
</evidence>
<comment type="caution">
    <text evidence="2">The sequence shown here is derived from an EMBL/GenBank/DDBJ whole genome shotgun (WGS) entry which is preliminary data.</text>
</comment>
<keyword evidence="1" id="KW-1133">Transmembrane helix</keyword>
<evidence type="ECO:0000256" key="1">
    <source>
        <dbReference type="SAM" id="Phobius"/>
    </source>
</evidence>
<evidence type="ECO:0000313" key="2">
    <source>
        <dbReference type="EMBL" id="KIH71716.1"/>
    </source>
</evidence>
<evidence type="ECO:0000313" key="5">
    <source>
        <dbReference type="Proteomes" id="UP000527860"/>
    </source>
</evidence>
<dbReference type="STRING" id="45670.SN16_03380"/>
<dbReference type="Proteomes" id="UP000527860">
    <property type="component" value="Unassembled WGS sequence"/>
</dbReference>
<feature type="transmembrane region" description="Helical" evidence="1">
    <location>
        <begin position="62"/>
        <end position="85"/>
    </location>
</feature>